<dbReference type="Proteomes" id="UP000006681">
    <property type="component" value="Chromosome"/>
</dbReference>
<keyword evidence="15" id="KW-1185">Reference proteome</keyword>
<dbReference type="AlphaFoldDB" id="E1QRL8"/>
<keyword evidence="11" id="KW-0234">DNA repair</keyword>
<evidence type="ECO:0000256" key="9">
    <source>
        <dbReference type="ARBA" id="ARBA00023014"/>
    </source>
</evidence>
<sequence>MSGIEALIRRYFPYDAFRKYQWEIAKTIYDALSSGKVALIEAPTGVGKTASALAASLAYAEESGVKVLFLIRTKNEAQAPIRELRRLRDKGVDVDFTIIRNRPDMCCMVSTRKLPYEEFLEECRLLRSSGECPYYSNIRRINLNDLMLHIMDEASNVNEYVSTLCALNVCPYEVSRMYLDMAKVGVMTYYYIFSINRPESININIRNSVLIIDEAHNLPDAISGLNSIDLPLTSVIASIAEVKKLIDDEELRNRAIKILRGLQTYMVKLSKVLEEETMVSLELGDVLQFFEDFQAITNAYYEVIRKKRSAGVPIPYTPLSRLLDFHRAILNKVSGFSVFLARDEQGVSLVYKCVDPSVISSPVINEANGVVLMSGTLPPRDYVTSMLGINRDIMEYRIGFRDYVNPENYGVLIYDGVTTRYVERDEEEYAKIANVLSRIYQAYTPDKAILSIFPSYTVLKSVRKYLSPNVKYIMELGSTSIDDLIKDLRSDRKKLIMAVAGGKLVEGVEYRLGSENLLGLIIIVGVPYPEPNDYLDDVMEILAARLNDRKLAWELTYQWPAIVRIKQAVGRAFRSESDRALIILMDRRFKETRLAKIFEDYFGKYTVVDEEEMINEVLNFNVTPH</sequence>
<dbReference type="GO" id="GO:0003677">
    <property type="term" value="F:DNA binding"/>
    <property type="evidence" value="ECO:0007669"/>
    <property type="project" value="UniProtKB-KW"/>
</dbReference>
<gene>
    <name evidence="14" type="ordered locus">Vdis_2467</name>
</gene>
<reference evidence="15" key="2">
    <citation type="journal article" date="2010" name="Stand. Genomic Sci.">
        <title>Complete genome sequence of Vulcanisaeta distributa type strain (IC-017T).</title>
        <authorList>
            <person name="Mavromatis K."/>
            <person name="Sikorski J."/>
            <person name="Pabst E."/>
            <person name="Teshima H."/>
            <person name="Lapidus A."/>
            <person name="Lucas S."/>
            <person name="Nolan M."/>
            <person name="Glavina Del Rio T."/>
            <person name="Cheng J."/>
            <person name="Bruce D."/>
            <person name="Goodwin L."/>
            <person name="Pitluck S."/>
            <person name="Liolios K."/>
            <person name="Ivanova N."/>
            <person name="Mikhailova N."/>
            <person name="Pati A."/>
            <person name="Chen A."/>
            <person name="Palaniappan K."/>
            <person name="Land M."/>
            <person name="Hauser L."/>
            <person name="Chang Y."/>
            <person name="Jeffries C."/>
            <person name="Rohde M."/>
            <person name="Spring S."/>
            <person name="Goker M."/>
            <person name="Wirth R."/>
            <person name="Woyke T."/>
            <person name="Bristow J."/>
            <person name="Eisen J."/>
            <person name="Markowitz V."/>
            <person name="Hugenholtz P."/>
            <person name="Klenk H."/>
            <person name="Kyrpides N."/>
        </authorList>
    </citation>
    <scope>NUCLEOTIDE SEQUENCE [LARGE SCALE GENOMIC DNA]</scope>
    <source>
        <strain evidence="15">DSM 14429 / JCM 11212 / NBRC 100878 / IC-017</strain>
    </source>
</reference>
<keyword evidence="7" id="KW-0067">ATP-binding</keyword>
<dbReference type="PROSITE" id="PS00690">
    <property type="entry name" value="DEAH_ATP_HELICASE"/>
    <property type="match status" value="1"/>
</dbReference>
<dbReference type="Gene3D" id="3.40.50.300">
    <property type="entry name" value="P-loop containing nucleotide triphosphate hydrolases"/>
    <property type="match status" value="2"/>
</dbReference>
<dbReference type="InterPro" id="IPR045028">
    <property type="entry name" value="DinG/Rad3-like"/>
</dbReference>
<evidence type="ECO:0000313" key="14">
    <source>
        <dbReference type="EMBL" id="ADN51832.1"/>
    </source>
</evidence>
<dbReference type="PANTHER" id="PTHR11472:SF34">
    <property type="entry name" value="REGULATOR OF TELOMERE ELONGATION HELICASE 1"/>
    <property type="match status" value="1"/>
</dbReference>
<evidence type="ECO:0000256" key="6">
    <source>
        <dbReference type="ARBA" id="ARBA00022806"/>
    </source>
</evidence>
<dbReference type="KEGG" id="vdi:Vdis_2467"/>
<feature type="domain" description="Helicase ATP-binding" evidence="13">
    <location>
        <begin position="7"/>
        <end position="265"/>
    </location>
</feature>
<dbReference type="RefSeq" id="WP_013337557.1">
    <property type="nucleotide sequence ID" value="NC_014537.1"/>
</dbReference>
<organism evidence="14 15">
    <name type="scientific">Vulcanisaeta distributa (strain DSM 14429 / JCM 11212 / NBRC 100878 / IC-017)</name>
    <dbReference type="NCBI Taxonomy" id="572478"/>
    <lineage>
        <taxon>Archaea</taxon>
        <taxon>Thermoproteota</taxon>
        <taxon>Thermoprotei</taxon>
        <taxon>Thermoproteales</taxon>
        <taxon>Thermoproteaceae</taxon>
        <taxon>Vulcanisaeta</taxon>
    </lineage>
</organism>
<dbReference type="GO" id="GO:0046872">
    <property type="term" value="F:metal ion binding"/>
    <property type="evidence" value="ECO:0007669"/>
    <property type="project" value="UniProtKB-KW"/>
</dbReference>
<dbReference type="OrthoDB" id="27512at2157"/>
<dbReference type="PANTHER" id="PTHR11472">
    <property type="entry name" value="DNA REPAIR DEAD HELICASE RAD3/XP-D SUBFAMILY MEMBER"/>
    <property type="match status" value="1"/>
</dbReference>
<dbReference type="InterPro" id="IPR006554">
    <property type="entry name" value="Helicase-like_DEXD_c2"/>
</dbReference>
<dbReference type="GO" id="GO:0005524">
    <property type="term" value="F:ATP binding"/>
    <property type="evidence" value="ECO:0007669"/>
    <property type="project" value="UniProtKB-KW"/>
</dbReference>
<dbReference type="InterPro" id="IPR002464">
    <property type="entry name" value="DNA/RNA_helicase_DEAH_CS"/>
</dbReference>
<dbReference type="Pfam" id="PF13307">
    <property type="entry name" value="Helicase_C_2"/>
    <property type="match status" value="1"/>
</dbReference>
<dbReference type="GO" id="GO:0051539">
    <property type="term" value="F:4 iron, 4 sulfur cluster binding"/>
    <property type="evidence" value="ECO:0007669"/>
    <property type="project" value="UniProtKB-KW"/>
</dbReference>
<evidence type="ECO:0000256" key="8">
    <source>
        <dbReference type="ARBA" id="ARBA00023004"/>
    </source>
</evidence>
<keyword evidence="8" id="KW-0408">Iron</keyword>
<keyword evidence="1" id="KW-0004">4Fe-4S</keyword>
<evidence type="ECO:0000256" key="1">
    <source>
        <dbReference type="ARBA" id="ARBA00022485"/>
    </source>
</evidence>
<keyword evidence="9" id="KW-0411">Iron-sulfur</keyword>
<dbReference type="SMART" id="SM00487">
    <property type="entry name" value="DEXDc"/>
    <property type="match status" value="1"/>
</dbReference>
<reference evidence="14 15" key="1">
    <citation type="journal article" date="2010" name="Stand. Genomic Sci.">
        <title>Complete genome sequence of Vulcanisaeta distributa type strain (IC-017).</title>
        <authorList>
            <person name="Mavromatis K."/>
            <person name="Sikorski J."/>
            <person name="Pabst E."/>
            <person name="Teshima H."/>
            <person name="Lapidus A."/>
            <person name="Lucas S."/>
            <person name="Nolan M."/>
            <person name="Glavina Del Rio T."/>
            <person name="Cheng J.F."/>
            <person name="Bruce D."/>
            <person name="Goodwin L."/>
            <person name="Pitluck S."/>
            <person name="Liolios K."/>
            <person name="Ivanova N."/>
            <person name="Mikhailova N."/>
            <person name="Pati A."/>
            <person name="Chen A."/>
            <person name="Palaniappan K."/>
            <person name="Land M."/>
            <person name="Hauser L."/>
            <person name="Chang Y.J."/>
            <person name="Jeffries C.D."/>
            <person name="Rohde M."/>
            <person name="Spring S."/>
            <person name="Goker M."/>
            <person name="Wirth R."/>
            <person name="Woyke T."/>
            <person name="Bristow J."/>
            <person name="Eisen J.A."/>
            <person name="Markowitz V."/>
            <person name="Hugenholtz P."/>
            <person name="Klenk H.P."/>
            <person name="Kyrpides N.C."/>
        </authorList>
    </citation>
    <scope>NUCLEOTIDE SEQUENCE [LARGE SCALE GENOMIC DNA]</scope>
    <source>
        <strain evidence="15">DSM 14429 / JCM 11212 / NBRC 100878 / IC-017</strain>
    </source>
</reference>
<evidence type="ECO:0000259" key="13">
    <source>
        <dbReference type="PROSITE" id="PS51193"/>
    </source>
</evidence>
<dbReference type="SUPFAM" id="SSF52540">
    <property type="entry name" value="P-loop containing nucleoside triphosphate hydrolases"/>
    <property type="match status" value="1"/>
</dbReference>
<dbReference type="GO" id="GO:0016818">
    <property type="term" value="F:hydrolase activity, acting on acid anhydrides, in phosphorus-containing anhydrides"/>
    <property type="evidence" value="ECO:0007669"/>
    <property type="project" value="InterPro"/>
</dbReference>
<proteinExistence type="predicted"/>
<dbReference type="InterPro" id="IPR010614">
    <property type="entry name" value="RAD3-like_helicase_DEAD"/>
</dbReference>
<dbReference type="GO" id="GO:0043139">
    <property type="term" value="F:5'-3' DNA helicase activity"/>
    <property type="evidence" value="ECO:0007669"/>
    <property type="project" value="UniProtKB-EC"/>
</dbReference>
<dbReference type="STRING" id="572478.Vdis_2467"/>
<evidence type="ECO:0000256" key="2">
    <source>
        <dbReference type="ARBA" id="ARBA00022723"/>
    </source>
</evidence>
<keyword evidence="2" id="KW-0479">Metal-binding</keyword>
<dbReference type="GeneID" id="9753427"/>
<keyword evidence="4" id="KW-0227">DNA damage</keyword>
<dbReference type="SMART" id="SM00382">
    <property type="entry name" value="AAA"/>
    <property type="match status" value="1"/>
</dbReference>
<keyword evidence="6" id="KW-0347">Helicase</keyword>
<protein>
    <submittedName>
        <fullName evidence="14">DEAD_2 domain protein</fullName>
    </submittedName>
</protein>
<dbReference type="Gene3D" id="1.10.275.30">
    <property type="match status" value="1"/>
</dbReference>
<evidence type="ECO:0000313" key="15">
    <source>
        <dbReference type="Proteomes" id="UP000006681"/>
    </source>
</evidence>
<evidence type="ECO:0000256" key="12">
    <source>
        <dbReference type="ARBA" id="ARBA00023235"/>
    </source>
</evidence>
<dbReference type="eggNOG" id="arCOG00770">
    <property type="taxonomic scope" value="Archaea"/>
</dbReference>
<dbReference type="SMART" id="SM00488">
    <property type="entry name" value="DEXDc2"/>
    <property type="match status" value="1"/>
</dbReference>
<dbReference type="SMART" id="SM00491">
    <property type="entry name" value="HELICc2"/>
    <property type="match status" value="1"/>
</dbReference>
<evidence type="ECO:0000256" key="10">
    <source>
        <dbReference type="ARBA" id="ARBA00023125"/>
    </source>
</evidence>
<dbReference type="Pfam" id="PF06733">
    <property type="entry name" value="DEAD_2"/>
    <property type="match status" value="1"/>
</dbReference>
<dbReference type="PROSITE" id="PS51193">
    <property type="entry name" value="HELICASE_ATP_BIND_2"/>
    <property type="match status" value="1"/>
</dbReference>
<dbReference type="EMBL" id="CP002100">
    <property type="protein sequence ID" value="ADN51832.1"/>
    <property type="molecule type" value="Genomic_DNA"/>
</dbReference>
<keyword evidence="5" id="KW-0378">Hydrolase</keyword>
<dbReference type="GO" id="GO:0006281">
    <property type="term" value="P:DNA repair"/>
    <property type="evidence" value="ECO:0007669"/>
    <property type="project" value="UniProtKB-KW"/>
</dbReference>
<evidence type="ECO:0000256" key="11">
    <source>
        <dbReference type="ARBA" id="ARBA00023204"/>
    </source>
</evidence>
<evidence type="ECO:0000256" key="5">
    <source>
        <dbReference type="ARBA" id="ARBA00022801"/>
    </source>
</evidence>
<keyword evidence="12" id="KW-0413">Isomerase</keyword>
<dbReference type="InterPro" id="IPR014001">
    <property type="entry name" value="Helicase_ATP-bd"/>
</dbReference>
<dbReference type="InterPro" id="IPR006555">
    <property type="entry name" value="ATP-dep_Helicase_C"/>
</dbReference>
<dbReference type="HOGENOM" id="CLU_006515_9_0_2"/>
<dbReference type="InterPro" id="IPR027417">
    <property type="entry name" value="P-loop_NTPase"/>
</dbReference>
<name>E1QRL8_VULDI</name>
<evidence type="ECO:0000256" key="3">
    <source>
        <dbReference type="ARBA" id="ARBA00022741"/>
    </source>
</evidence>
<keyword evidence="3" id="KW-0547">Nucleotide-binding</keyword>
<dbReference type="InterPro" id="IPR003593">
    <property type="entry name" value="AAA+_ATPase"/>
</dbReference>
<accession>E1QRL8</accession>
<keyword evidence="10" id="KW-0238">DNA-binding</keyword>
<evidence type="ECO:0000256" key="4">
    <source>
        <dbReference type="ARBA" id="ARBA00022763"/>
    </source>
</evidence>
<evidence type="ECO:0000256" key="7">
    <source>
        <dbReference type="ARBA" id="ARBA00022840"/>
    </source>
</evidence>
<dbReference type="InterPro" id="IPR014013">
    <property type="entry name" value="Helic_SF1/SF2_ATP-bd_DinG/Rad3"/>
</dbReference>